<dbReference type="GO" id="GO:0015990">
    <property type="term" value="P:electron transport coupled proton transport"/>
    <property type="evidence" value="ECO:0007669"/>
    <property type="project" value="TreeGrafter"/>
</dbReference>
<feature type="transmembrane region" description="Helical" evidence="19">
    <location>
        <begin position="257"/>
        <end position="275"/>
    </location>
</feature>
<name>A0A8F2WDJ7_9FABA</name>
<evidence type="ECO:0000256" key="8">
    <source>
        <dbReference type="ARBA" id="ARBA00022692"/>
    </source>
</evidence>
<feature type="transmembrane region" description="Helical" evidence="19">
    <location>
        <begin position="460"/>
        <end position="483"/>
    </location>
</feature>
<dbReference type="GO" id="GO:0009535">
    <property type="term" value="C:chloroplast thylakoid membrane"/>
    <property type="evidence" value="ECO:0007669"/>
    <property type="project" value="UniProtKB-SubCell"/>
</dbReference>
<evidence type="ECO:0000256" key="1">
    <source>
        <dbReference type="ARBA" id="ARBA00004059"/>
    </source>
</evidence>
<dbReference type="PRINTS" id="PR01434">
    <property type="entry name" value="NADHDHGNASE5"/>
</dbReference>
<dbReference type="InterPro" id="IPR002128">
    <property type="entry name" value="NADH_UbQ_OxRdtase_chlpt_su5_C"/>
</dbReference>
<evidence type="ECO:0000256" key="11">
    <source>
        <dbReference type="ARBA" id="ARBA00022957"/>
    </source>
</evidence>
<keyword evidence="9 19" id="KW-0874">Quinone</keyword>
<feature type="domain" description="NADH:quinone oxidoreductase/Mrp antiporter transmembrane" evidence="20">
    <location>
        <begin position="177"/>
        <end position="476"/>
    </location>
</feature>
<feature type="transmembrane region" description="Helical" evidence="19">
    <location>
        <begin position="429"/>
        <end position="448"/>
    </location>
</feature>
<protein>
    <recommendedName>
        <fullName evidence="5 19">NAD(P)H-quinone oxidoreductase subunit 5, chloroplastic</fullName>
        <ecNumber evidence="19">7.1.1.-</ecNumber>
    </recommendedName>
    <alternativeName>
        <fullName evidence="19">NADH-plastoquinone oxidoreductase subunit 5</fullName>
    </alternativeName>
</protein>
<dbReference type="Gene3D" id="1.20.5.2700">
    <property type="match status" value="1"/>
</dbReference>
<reference evidence="23" key="1">
    <citation type="submission" date="2019-12" db="EMBL/GenBank/DDBJ databases">
        <title>Complete chloroplast genome of Thermopsis lanceolata.</title>
        <authorList>
            <person name="Zha X."/>
        </authorList>
    </citation>
    <scope>NUCLEOTIDE SEQUENCE</scope>
</reference>
<evidence type="ECO:0000259" key="21">
    <source>
        <dbReference type="Pfam" id="PF00662"/>
    </source>
</evidence>
<feature type="domain" description="NADH:ubiquinone/plastoquinone oxidoreductase chloroplast chain 5 C-terminal" evidence="22">
    <location>
        <begin position="484"/>
        <end position="731"/>
    </location>
</feature>
<feature type="transmembrane region" description="Helical" evidence="19">
    <location>
        <begin position="215"/>
        <end position="237"/>
    </location>
</feature>
<evidence type="ECO:0000256" key="13">
    <source>
        <dbReference type="ARBA" id="ARBA00022989"/>
    </source>
</evidence>
<dbReference type="EMBL" id="MN841458">
    <property type="protein sequence ID" value="QWW33961.1"/>
    <property type="molecule type" value="Genomic_DNA"/>
</dbReference>
<geneLocation type="chloroplast" evidence="23"/>
<evidence type="ECO:0000256" key="4">
    <source>
        <dbReference type="ARBA" id="ARBA00011199"/>
    </source>
</evidence>
<feature type="transmembrane region" description="Helical" evidence="19">
    <location>
        <begin position="764"/>
        <end position="786"/>
    </location>
</feature>
<keyword evidence="19 23" id="KW-0934">Plastid</keyword>
<evidence type="ECO:0000256" key="16">
    <source>
        <dbReference type="ARBA" id="ARBA00023136"/>
    </source>
</evidence>
<evidence type="ECO:0000256" key="9">
    <source>
        <dbReference type="ARBA" id="ARBA00022719"/>
    </source>
</evidence>
<dbReference type="InterPro" id="IPR001516">
    <property type="entry name" value="Proton_antipo_N"/>
</dbReference>
<dbReference type="PANTHER" id="PTHR42829:SF2">
    <property type="entry name" value="NADH-UBIQUINONE OXIDOREDUCTASE CHAIN 5"/>
    <property type="match status" value="1"/>
</dbReference>
<gene>
    <name evidence="19 23" type="primary">ndhF</name>
</gene>
<keyword evidence="11 19" id="KW-0618">Plastoquinone</keyword>
<dbReference type="InterPro" id="IPR018393">
    <property type="entry name" value="NADHpl_OxRdtase_5_subgr"/>
</dbReference>
<feature type="transmembrane region" description="Helical" evidence="19">
    <location>
        <begin position="319"/>
        <end position="342"/>
    </location>
</feature>
<keyword evidence="14 19" id="KW-0520">NAD</keyword>
<dbReference type="NCBIfam" id="NF005141">
    <property type="entry name" value="PRK06590.1"/>
    <property type="match status" value="1"/>
</dbReference>
<proteinExistence type="inferred from homology"/>
<dbReference type="InterPro" id="IPR003945">
    <property type="entry name" value="NU5C-like"/>
</dbReference>
<keyword evidence="10 19" id="KW-0521">NADP</keyword>
<keyword evidence="6 19" id="KW-0813">Transport</keyword>
<evidence type="ECO:0000259" key="20">
    <source>
        <dbReference type="Pfam" id="PF00361"/>
    </source>
</evidence>
<keyword evidence="16 19" id="KW-0472">Membrane</keyword>
<evidence type="ECO:0000313" key="23">
    <source>
        <dbReference type="EMBL" id="QWW33961.1"/>
    </source>
</evidence>
<feature type="transmembrane region" description="Helical" evidence="19">
    <location>
        <begin position="181"/>
        <end position="203"/>
    </location>
</feature>
<evidence type="ECO:0000256" key="3">
    <source>
        <dbReference type="ARBA" id="ARBA00008200"/>
    </source>
</evidence>
<keyword evidence="8 19" id="KW-0812">Transmembrane</keyword>
<dbReference type="Pfam" id="PF01010">
    <property type="entry name" value="Proton_antipo_C"/>
    <property type="match status" value="1"/>
</dbReference>
<dbReference type="GO" id="GO:0003954">
    <property type="term" value="F:NADH dehydrogenase activity"/>
    <property type="evidence" value="ECO:0007669"/>
    <property type="project" value="TreeGrafter"/>
</dbReference>
<dbReference type="PRINTS" id="PR01435">
    <property type="entry name" value="NPOXDRDTASE5"/>
</dbReference>
<comment type="similarity">
    <text evidence="3 19">Belongs to the complex I subunit 5 family.</text>
</comment>
<evidence type="ECO:0000256" key="12">
    <source>
        <dbReference type="ARBA" id="ARBA00022967"/>
    </source>
</evidence>
<feature type="transmembrane region" description="Helical" evidence="19">
    <location>
        <begin position="296"/>
        <end position="313"/>
    </location>
</feature>
<dbReference type="InterPro" id="IPR001750">
    <property type="entry name" value="ND/Mrp_TM"/>
</dbReference>
<dbReference type="AlphaFoldDB" id="A0A8F2WDJ7"/>
<organism evidence="23">
    <name type="scientific">Thermopsis lanceolata</name>
    <dbReference type="NCBI Taxonomy" id="114320"/>
    <lineage>
        <taxon>Eukaryota</taxon>
        <taxon>Viridiplantae</taxon>
        <taxon>Streptophyta</taxon>
        <taxon>Embryophyta</taxon>
        <taxon>Tracheophyta</taxon>
        <taxon>Spermatophyta</taxon>
        <taxon>Magnoliopsida</taxon>
        <taxon>eudicotyledons</taxon>
        <taxon>Gunneridae</taxon>
        <taxon>Pentapetalae</taxon>
        <taxon>rosids</taxon>
        <taxon>fabids</taxon>
        <taxon>Fabales</taxon>
        <taxon>Fabaceae</taxon>
        <taxon>Papilionoideae</taxon>
        <taxon>50 kb inversion clade</taxon>
        <taxon>genistoids sensu lato</taxon>
        <taxon>core genistoids</taxon>
        <taxon>Sophoreae</taxon>
        <taxon>Thermopsis</taxon>
    </lineage>
</organism>
<dbReference type="Pfam" id="PF00662">
    <property type="entry name" value="Proton_antipo_N"/>
    <property type="match status" value="1"/>
</dbReference>
<feature type="transmembrane region" description="Helical" evidence="19">
    <location>
        <begin position="643"/>
        <end position="665"/>
    </location>
</feature>
<evidence type="ECO:0000256" key="17">
    <source>
        <dbReference type="ARBA" id="ARBA00047726"/>
    </source>
</evidence>
<evidence type="ECO:0000256" key="7">
    <source>
        <dbReference type="ARBA" id="ARBA00022528"/>
    </source>
</evidence>
<evidence type="ECO:0000259" key="22">
    <source>
        <dbReference type="Pfam" id="PF01010"/>
    </source>
</evidence>
<accession>A0A8F2WDJ7</accession>
<feature type="transmembrane region" description="Helical" evidence="19">
    <location>
        <begin position="77"/>
        <end position="99"/>
    </location>
</feature>
<comment type="catalytic activity">
    <reaction evidence="17 19">
        <text>a plastoquinone + NADPH + (n+1) H(+)(in) = a plastoquinol + NADP(+) + n H(+)(out)</text>
        <dbReference type="Rhea" id="RHEA:42612"/>
        <dbReference type="Rhea" id="RHEA-COMP:9561"/>
        <dbReference type="Rhea" id="RHEA-COMP:9562"/>
        <dbReference type="ChEBI" id="CHEBI:15378"/>
        <dbReference type="ChEBI" id="CHEBI:17757"/>
        <dbReference type="ChEBI" id="CHEBI:57783"/>
        <dbReference type="ChEBI" id="CHEBI:58349"/>
        <dbReference type="ChEBI" id="CHEBI:62192"/>
    </reaction>
</comment>
<dbReference type="Pfam" id="PF00361">
    <property type="entry name" value="Proton_antipo_M"/>
    <property type="match status" value="1"/>
</dbReference>
<keyword evidence="15 19" id="KW-0793">Thylakoid</keyword>
<dbReference type="GO" id="GO:0048038">
    <property type="term" value="F:quinone binding"/>
    <property type="evidence" value="ECO:0007669"/>
    <property type="project" value="UniProtKB-KW"/>
</dbReference>
<comment type="subunit">
    <text evidence="4 19">NDH is composed of at least 16 different subunits, 5 of which are encoded in the nucleus.</text>
</comment>
<evidence type="ECO:0000256" key="5">
    <source>
        <dbReference type="ARBA" id="ARBA00018648"/>
    </source>
</evidence>
<evidence type="ECO:0000256" key="15">
    <source>
        <dbReference type="ARBA" id="ARBA00023078"/>
    </source>
</evidence>
<feature type="transmembrane region" description="Helical" evidence="19">
    <location>
        <begin position="589"/>
        <end position="609"/>
    </location>
</feature>
<feature type="transmembrane region" description="Helical" evidence="19">
    <location>
        <begin position="157"/>
        <end position="175"/>
    </location>
</feature>
<keyword evidence="12" id="KW-1278">Translocase</keyword>
<dbReference type="GO" id="GO:0008137">
    <property type="term" value="F:NADH dehydrogenase (ubiquinone) activity"/>
    <property type="evidence" value="ECO:0007669"/>
    <property type="project" value="InterPro"/>
</dbReference>
<evidence type="ECO:0000256" key="14">
    <source>
        <dbReference type="ARBA" id="ARBA00023027"/>
    </source>
</evidence>
<keyword evidence="7 19" id="KW-0150">Chloroplast</keyword>
<evidence type="ECO:0000256" key="19">
    <source>
        <dbReference type="RuleBase" id="RU364062"/>
    </source>
</evidence>
<feature type="domain" description="NADH-Ubiquinone oxidoreductase (complex I) chain 5 N-terminal" evidence="21">
    <location>
        <begin position="111"/>
        <end position="161"/>
    </location>
</feature>
<dbReference type="PANTHER" id="PTHR42829">
    <property type="entry name" value="NADH-UBIQUINONE OXIDOREDUCTASE CHAIN 5"/>
    <property type="match status" value="1"/>
</dbReference>
<feature type="transmembrane region" description="Helical" evidence="19">
    <location>
        <begin position="121"/>
        <end position="145"/>
    </location>
</feature>
<dbReference type="GO" id="GO:0042773">
    <property type="term" value="P:ATP synthesis coupled electron transport"/>
    <property type="evidence" value="ECO:0007669"/>
    <property type="project" value="InterPro"/>
</dbReference>
<evidence type="ECO:0000256" key="10">
    <source>
        <dbReference type="ARBA" id="ARBA00022857"/>
    </source>
</evidence>
<dbReference type="EC" id="7.1.1.-" evidence="19"/>
<feature type="transmembrane region" description="Helical" evidence="19">
    <location>
        <begin position="363"/>
        <end position="384"/>
    </location>
</feature>
<comment type="function">
    <text evidence="1 19">NDH shuttles electrons from NAD(P)H:plastoquinone, via FMN and iron-sulfur (Fe-S) centers, to quinones in the photosynthetic chain and possibly in a chloroplast respiratory chain. The immediate electron acceptor for the enzyme in this species is believed to be plastoquinone. Couples the redox reaction to proton translocation, and thus conserves the redox energy in a proton gradient.</text>
</comment>
<dbReference type="NCBIfam" id="TIGR01974">
    <property type="entry name" value="NDH_I_L"/>
    <property type="match status" value="1"/>
</dbReference>
<feature type="transmembrane region" description="Helical" evidence="19">
    <location>
        <begin position="390"/>
        <end position="409"/>
    </location>
</feature>
<keyword evidence="13 19" id="KW-1133">Transmembrane helix</keyword>
<evidence type="ECO:0000256" key="6">
    <source>
        <dbReference type="ARBA" id="ARBA00022448"/>
    </source>
</evidence>
<comment type="catalytic activity">
    <reaction evidence="18 19">
        <text>a plastoquinone + NADH + (n+1) H(+)(in) = a plastoquinol + NAD(+) + n H(+)(out)</text>
        <dbReference type="Rhea" id="RHEA:42608"/>
        <dbReference type="Rhea" id="RHEA-COMP:9561"/>
        <dbReference type="Rhea" id="RHEA-COMP:9562"/>
        <dbReference type="ChEBI" id="CHEBI:15378"/>
        <dbReference type="ChEBI" id="CHEBI:17757"/>
        <dbReference type="ChEBI" id="CHEBI:57540"/>
        <dbReference type="ChEBI" id="CHEBI:57945"/>
        <dbReference type="ChEBI" id="CHEBI:62192"/>
    </reaction>
</comment>
<evidence type="ECO:0000256" key="2">
    <source>
        <dbReference type="ARBA" id="ARBA00004454"/>
    </source>
</evidence>
<sequence>MFTFLLTEPFTKEIKPANKKQNSLRIIRFFILYFFFMEYTHQSSWIIPFVTLSVPMLIGVGLLLFPTTTKNLRRMWAFPSIFFLSIVMIFSVDLSIHQINNSFIYQYVWSWTINNDFSLEFGYLIDSLTSIMSILITTVGILVLIYSDNYMSHDQGYLRFFAYMSFFNTSMLGLVTSSNLIQIYIFWELVGMCSYLLIGFWFTRPIAANACQKAFVTNRIGDFGLLLGILGFYWITGSLEFRDLFQIFNNLIYNNEVNIYFVTLCALLLFCGSVAKSAQFPLHIWLPDAMEGPTPISALIHAATMVAAGIFLVTRLLPLFIVIPYIMNVIAFIGIITAVLGATLALSQNDIKRNLAYSTMSQLGYMMLALGMGSYRAALFHLITHAYSKALLFLGSGSIIHSMEAIVGYSPDKSQNMVLMGGLTKHAPITKTAFLIGTLSLCGIPPFACFWSKDEILNDSWLYSPIFAIIACSTAGLTAFYMFRIYLLVFEGHLNVHFENFNGKKNSSFYSISLWGKEGKFFLKKKINLLALLTMNNNERTSFFRKKIYPHRINRNGKSITRLFIDITYFGTQKTACCFYPHESDNTMLFSMLLLVLFTLFVGAIGINFNQEEIGLDILSKLLIPSIDPLHPNSNNSSDWYEFLTNATFSVSLAFFGIFIASFFYKPVYSALQNLNLLNLFEKNVTKKIVADKIRNVIYDWSYNRGYIDAFYGVSLIASVRKLAKLNSFFDRQVIDGIPNAVGITSFFMGEAIKYVGGGRISSYILFFLFFLLIFLVICSCLVPAVSEVFSTSIFLFLSISFFS</sequence>
<comment type="subcellular location">
    <subcellularLocation>
        <location evidence="2 19">Plastid</location>
        <location evidence="2 19">Chloroplast thylakoid membrane</location>
        <topology evidence="2 19">Multi-pass membrane protein</topology>
    </subcellularLocation>
</comment>
<evidence type="ECO:0000256" key="18">
    <source>
        <dbReference type="ARBA" id="ARBA00048026"/>
    </source>
</evidence>
<feature type="transmembrane region" description="Helical" evidence="19">
    <location>
        <begin position="45"/>
        <end position="65"/>
    </location>
</feature>